<protein>
    <recommendedName>
        <fullName evidence="3">YokE-like PH domain-containing protein</fullName>
    </recommendedName>
</protein>
<dbReference type="OrthoDB" id="10006384at2"/>
<dbReference type="Proteomes" id="UP000053512">
    <property type="component" value="Unassembled WGS sequence"/>
</dbReference>
<comment type="caution">
    <text evidence="1">The sequence shown here is derived from an EMBL/GenBank/DDBJ whole genome shotgun (WGS) entry which is preliminary data.</text>
</comment>
<accession>A0A0W8I6K0</accession>
<proteinExistence type="predicted"/>
<dbReference type="RefSeq" id="WP_058874888.1">
    <property type="nucleotide sequence ID" value="NZ_LQBK01000037.1"/>
</dbReference>
<gene>
    <name evidence="1" type="ORF">AVL61_15160</name>
</gene>
<dbReference type="AlphaFoldDB" id="A0A0W8I6K0"/>
<evidence type="ECO:0000313" key="2">
    <source>
        <dbReference type="Proteomes" id="UP000053512"/>
    </source>
</evidence>
<dbReference type="EMBL" id="LQBK01000037">
    <property type="protein sequence ID" value="KUG53867.1"/>
    <property type="molecule type" value="Genomic_DNA"/>
</dbReference>
<evidence type="ECO:0000313" key="1">
    <source>
        <dbReference type="EMBL" id="KUG53867.1"/>
    </source>
</evidence>
<sequence>MRDDLRFARHLTLRERLLLRHSLRRADCLLHPSETVQFSARGWWRGDHCLVLVTASRVLLIRCSTKYPHRDHMAFDFDGLTHLSAHEAPPAGARLRIAAGSSWEEFSVLRHGCQMRQFLMTAQP</sequence>
<name>A0A0W8I6K0_KOCRO</name>
<evidence type="ECO:0008006" key="3">
    <source>
        <dbReference type="Google" id="ProtNLM"/>
    </source>
</evidence>
<organism evidence="1 2">
    <name type="scientific">Kocuria rosea subsp. polaris</name>
    <dbReference type="NCBI Taxonomy" id="136273"/>
    <lineage>
        <taxon>Bacteria</taxon>
        <taxon>Bacillati</taxon>
        <taxon>Actinomycetota</taxon>
        <taxon>Actinomycetes</taxon>
        <taxon>Micrococcales</taxon>
        <taxon>Micrococcaceae</taxon>
        <taxon>Kocuria</taxon>
    </lineage>
</organism>
<reference evidence="2" key="1">
    <citation type="submission" date="2015-12" db="EMBL/GenBank/DDBJ databases">
        <authorList>
            <person name="Nair G.R."/>
            <person name="Kaur G."/>
            <person name="Mayilraj S."/>
        </authorList>
    </citation>
    <scope>NUCLEOTIDE SEQUENCE [LARGE SCALE GENOMIC DNA]</scope>
    <source>
        <strain evidence="2">CD08_4</strain>
    </source>
</reference>